<dbReference type="Proteomes" id="UP001361239">
    <property type="component" value="Unassembled WGS sequence"/>
</dbReference>
<keyword evidence="1" id="KW-0812">Transmembrane</keyword>
<feature type="transmembrane region" description="Helical" evidence="1">
    <location>
        <begin position="120"/>
        <end position="141"/>
    </location>
</feature>
<dbReference type="InterPro" id="IPR016988">
    <property type="entry name" value="UCP032086"/>
</dbReference>
<evidence type="ECO:0000313" key="4">
    <source>
        <dbReference type="Proteomes" id="UP001361239"/>
    </source>
</evidence>
<name>A0ABU8RRI2_9SPHN</name>
<comment type="caution">
    <text evidence="3">The sequence shown here is derived from an EMBL/GenBank/DDBJ whole genome shotgun (WGS) entry which is preliminary data.</text>
</comment>
<evidence type="ECO:0000256" key="1">
    <source>
        <dbReference type="SAM" id="Phobius"/>
    </source>
</evidence>
<dbReference type="RefSeq" id="WP_339585544.1">
    <property type="nucleotide sequence ID" value="NZ_JBBHJZ010000001.1"/>
</dbReference>
<dbReference type="EMBL" id="JBBHJZ010000001">
    <property type="protein sequence ID" value="MEJ5975608.1"/>
    <property type="molecule type" value="Genomic_DNA"/>
</dbReference>
<dbReference type="Pfam" id="PF06181">
    <property type="entry name" value="Urate_ox_N"/>
    <property type="match status" value="1"/>
</dbReference>
<protein>
    <submittedName>
        <fullName evidence="3">Urate hydroxylase PuuD</fullName>
    </submittedName>
</protein>
<feature type="domain" description="Urate oxidase N-terminal" evidence="2">
    <location>
        <begin position="95"/>
        <end position="187"/>
    </location>
</feature>
<keyword evidence="1" id="KW-1133">Transmembrane helix</keyword>
<proteinExistence type="predicted"/>
<dbReference type="InterPro" id="IPR010389">
    <property type="entry name" value="Urate_ox_N"/>
</dbReference>
<feature type="transmembrane region" description="Helical" evidence="1">
    <location>
        <begin position="79"/>
        <end position="108"/>
    </location>
</feature>
<evidence type="ECO:0000259" key="2">
    <source>
        <dbReference type="Pfam" id="PF06181"/>
    </source>
</evidence>
<keyword evidence="4" id="KW-1185">Reference proteome</keyword>
<gene>
    <name evidence="3" type="ORF">WG901_03110</name>
</gene>
<feature type="transmembrane region" description="Helical" evidence="1">
    <location>
        <begin position="39"/>
        <end position="58"/>
    </location>
</feature>
<sequence>MAKLFGNLHLVLAVGLVFAIAVMMAFAPSATVDANSVLRWLHLFFGVLWIGLLYYLNFVQVPTMPKIPAELKKGVTGYIAPNVFFFFRYGALLTVLTGLAIAFIAGYGHQALTFSGEGNVNLIGLGMWLAIIMFLNVWLIIWPAQKKILGIVEASDEEKAKAAPRALIASRTNLLLSLPMFYTMVSANLG</sequence>
<keyword evidence="1" id="KW-0472">Membrane</keyword>
<accession>A0ABU8RRI2</accession>
<dbReference type="PIRSF" id="PIRSF032086">
    <property type="entry name" value="UCP032086"/>
    <property type="match status" value="1"/>
</dbReference>
<organism evidence="3 4">
    <name type="scientific">Novosphingobium anseongense</name>
    <dbReference type="NCBI Taxonomy" id="3133436"/>
    <lineage>
        <taxon>Bacteria</taxon>
        <taxon>Pseudomonadati</taxon>
        <taxon>Pseudomonadota</taxon>
        <taxon>Alphaproteobacteria</taxon>
        <taxon>Sphingomonadales</taxon>
        <taxon>Sphingomonadaceae</taxon>
        <taxon>Novosphingobium</taxon>
    </lineage>
</organism>
<evidence type="ECO:0000313" key="3">
    <source>
        <dbReference type="EMBL" id="MEJ5975608.1"/>
    </source>
</evidence>
<reference evidence="3 4" key="1">
    <citation type="submission" date="2024-03" db="EMBL/GenBank/DDBJ databases">
        <authorList>
            <person name="Jo J.-H."/>
        </authorList>
    </citation>
    <scope>NUCLEOTIDE SEQUENCE [LARGE SCALE GENOMIC DNA]</scope>
    <source>
        <strain evidence="3 4">PS1R-30</strain>
    </source>
</reference>